<evidence type="ECO:0000313" key="5">
    <source>
        <dbReference type="EMBL" id="KAK3802433.1"/>
    </source>
</evidence>
<dbReference type="PANTHER" id="PTHR46878:SF1">
    <property type="entry name" value="FORKHEAD BOX PROTEIN M1"/>
    <property type="match status" value="1"/>
</dbReference>
<comment type="caution">
    <text evidence="5">The sequence shown here is derived from an EMBL/GenBank/DDBJ whole genome shotgun (WGS) entry which is preliminary data.</text>
</comment>
<name>A0AAE1BA06_9GAST</name>
<dbReference type="InterPro" id="IPR036388">
    <property type="entry name" value="WH-like_DNA-bd_sf"/>
</dbReference>
<dbReference type="GO" id="GO:0043565">
    <property type="term" value="F:sequence-specific DNA binding"/>
    <property type="evidence" value="ECO:0007669"/>
    <property type="project" value="InterPro"/>
</dbReference>
<feature type="compositionally biased region" description="Polar residues" evidence="3">
    <location>
        <begin position="1047"/>
        <end position="1060"/>
    </location>
</feature>
<dbReference type="EMBL" id="JAWDGP010000236">
    <property type="protein sequence ID" value="KAK3802433.1"/>
    <property type="molecule type" value="Genomic_DNA"/>
</dbReference>
<dbReference type="InterPro" id="IPR001766">
    <property type="entry name" value="Fork_head_dom"/>
</dbReference>
<dbReference type="PRINTS" id="PR00053">
    <property type="entry name" value="FORKHEAD"/>
</dbReference>
<feature type="region of interest" description="Disordered" evidence="3">
    <location>
        <begin position="868"/>
        <end position="896"/>
    </location>
</feature>
<feature type="region of interest" description="Disordered" evidence="3">
    <location>
        <begin position="1038"/>
        <end position="1060"/>
    </location>
</feature>
<proteinExistence type="predicted"/>
<keyword evidence="1 2" id="KW-0238">DNA-binding</keyword>
<gene>
    <name evidence="5" type="ORF">RRG08_017618</name>
</gene>
<feature type="compositionally biased region" description="Polar residues" evidence="3">
    <location>
        <begin position="621"/>
        <end position="647"/>
    </location>
</feature>
<evidence type="ECO:0000256" key="1">
    <source>
        <dbReference type="ARBA" id="ARBA00023125"/>
    </source>
</evidence>
<feature type="compositionally biased region" description="Basic and acidic residues" evidence="3">
    <location>
        <begin position="527"/>
        <end position="549"/>
    </location>
</feature>
<dbReference type="Pfam" id="PF00250">
    <property type="entry name" value="Forkhead"/>
    <property type="match status" value="1"/>
</dbReference>
<organism evidence="5 6">
    <name type="scientific">Elysia crispata</name>
    <name type="common">lettuce slug</name>
    <dbReference type="NCBI Taxonomy" id="231223"/>
    <lineage>
        <taxon>Eukaryota</taxon>
        <taxon>Metazoa</taxon>
        <taxon>Spiralia</taxon>
        <taxon>Lophotrochozoa</taxon>
        <taxon>Mollusca</taxon>
        <taxon>Gastropoda</taxon>
        <taxon>Heterobranchia</taxon>
        <taxon>Euthyneura</taxon>
        <taxon>Panpulmonata</taxon>
        <taxon>Sacoglossa</taxon>
        <taxon>Placobranchoidea</taxon>
        <taxon>Plakobranchidae</taxon>
        <taxon>Elysia</taxon>
    </lineage>
</organism>
<feature type="region of interest" description="Disordered" evidence="3">
    <location>
        <begin position="1094"/>
        <end position="1119"/>
    </location>
</feature>
<feature type="compositionally biased region" description="Polar residues" evidence="3">
    <location>
        <begin position="42"/>
        <end position="61"/>
    </location>
</feature>
<dbReference type="Proteomes" id="UP001283361">
    <property type="component" value="Unassembled WGS sequence"/>
</dbReference>
<dbReference type="GO" id="GO:0003700">
    <property type="term" value="F:DNA-binding transcription factor activity"/>
    <property type="evidence" value="ECO:0007669"/>
    <property type="project" value="InterPro"/>
</dbReference>
<comment type="subcellular location">
    <subcellularLocation>
        <location evidence="2">Nucleus</location>
    </subcellularLocation>
</comment>
<dbReference type="InterPro" id="IPR036390">
    <property type="entry name" value="WH_DNA-bd_sf"/>
</dbReference>
<feature type="compositionally biased region" description="Basic and acidic residues" evidence="3">
    <location>
        <begin position="562"/>
        <end position="574"/>
    </location>
</feature>
<keyword evidence="6" id="KW-1185">Reference proteome</keyword>
<feature type="compositionally biased region" description="Polar residues" evidence="3">
    <location>
        <begin position="868"/>
        <end position="884"/>
    </location>
</feature>
<dbReference type="PROSITE" id="PS00658">
    <property type="entry name" value="FORK_HEAD_2"/>
    <property type="match status" value="1"/>
</dbReference>
<dbReference type="InterPro" id="IPR030456">
    <property type="entry name" value="TF_fork_head_CS_2"/>
</dbReference>
<dbReference type="Gene3D" id="1.10.10.10">
    <property type="entry name" value="Winged helix-like DNA-binding domain superfamily/Winged helix DNA-binding domain"/>
    <property type="match status" value="1"/>
</dbReference>
<evidence type="ECO:0000256" key="2">
    <source>
        <dbReference type="PROSITE-ProRule" id="PRU00089"/>
    </source>
</evidence>
<dbReference type="SUPFAM" id="SSF46785">
    <property type="entry name" value="Winged helix' DNA-binding domain"/>
    <property type="match status" value="1"/>
</dbReference>
<evidence type="ECO:0000259" key="4">
    <source>
        <dbReference type="PROSITE" id="PS50039"/>
    </source>
</evidence>
<feature type="region of interest" description="Disordered" evidence="3">
    <location>
        <begin position="502"/>
        <end position="647"/>
    </location>
</feature>
<dbReference type="SMART" id="SM00339">
    <property type="entry name" value="FH"/>
    <property type="match status" value="1"/>
</dbReference>
<feature type="domain" description="Fork-head" evidence="4">
    <location>
        <begin position="327"/>
        <end position="409"/>
    </location>
</feature>
<reference evidence="5" key="1">
    <citation type="journal article" date="2023" name="G3 (Bethesda)">
        <title>A reference genome for the long-term kleptoplast-retaining sea slug Elysia crispata morphotype clarki.</title>
        <authorList>
            <person name="Eastman K.E."/>
            <person name="Pendleton A.L."/>
            <person name="Shaikh M.A."/>
            <person name="Suttiyut T."/>
            <person name="Ogas R."/>
            <person name="Tomko P."/>
            <person name="Gavelis G."/>
            <person name="Widhalm J.R."/>
            <person name="Wisecaver J.H."/>
        </authorList>
    </citation>
    <scope>NUCLEOTIDE SEQUENCE</scope>
    <source>
        <strain evidence="5">ECLA1</strain>
    </source>
</reference>
<protein>
    <recommendedName>
        <fullName evidence="4">Fork-head domain-containing protein</fullName>
    </recommendedName>
</protein>
<evidence type="ECO:0000256" key="3">
    <source>
        <dbReference type="SAM" id="MobiDB-lite"/>
    </source>
</evidence>
<feature type="compositionally biased region" description="Polar residues" evidence="3">
    <location>
        <begin position="578"/>
        <end position="588"/>
    </location>
</feature>
<dbReference type="GO" id="GO:0005634">
    <property type="term" value="C:nucleus"/>
    <property type="evidence" value="ECO:0007669"/>
    <property type="project" value="UniProtKB-SubCell"/>
</dbReference>
<dbReference type="GO" id="GO:0000086">
    <property type="term" value="P:G2/M transition of mitotic cell cycle"/>
    <property type="evidence" value="ECO:0007669"/>
    <property type="project" value="InterPro"/>
</dbReference>
<evidence type="ECO:0000313" key="6">
    <source>
        <dbReference type="Proteomes" id="UP001283361"/>
    </source>
</evidence>
<accession>A0AAE1BA06</accession>
<dbReference type="InterPro" id="IPR042839">
    <property type="entry name" value="FOXM1"/>
</dbReference>
<feature type="DNA-binding region" description="Fork-head" evidence="2">
    <location>
        <begin position="327"/>
        <end position="409"/>
    </location>
</feature>
<dbReference type="CDD" id="cd00059">
    <property type="entry name" value="FH_FOX"/>
    <property type="match status" value="1"/>
</dbReference>
<keyword evidence="2" id="KW-0539">Nucleus</keyword>
<dbReference type="PROSITE" id="PS50039">
    <property type="entry name" value="FORK_HEAD_3"/>
    <property type="match status" value="1"/>
</dbReference>
<dbReference type="PANTHER" id="PTHR46878">
    <property type="entry name" value="FORKHEAD BOX PROTEIN M1"/>
    <property type="match status" value="1"/>
</dbReference>
<sequence>MEPSSSHLQTPPLRFPKFDVITQESEAQDAADPPKSGRPDTLNLSPSPFFSSDTLQSNADLSSPKYFSTPKLGIRDRRSLIRYNSQPARRICFARASIEDSPRDEVLRTPDLDFTKLQSEAITPDSGFSTPAVDGFDSISSSPVLPMGTGLKMRKCGMSMFSSPSLSISGLSAKGNASSSREPSFLSSRSCNNYRANAAAADEPLQNLDLEKSIDLRTWLNSFCQTQTTSASSCSSSTKMTAVQTKPKIPLSQPSQSTCQGKSDLLPRVLSMRHLTPIPVIMAPTLPKFTTGVQESSAFSAANSQKRKVLEELQPNTLRTQQFEDERPNHSYMDLIKMALESATDGQMTLKEIVSWIEDHFPFFKLKAKHTWKNSIRHNLSLHHDFIKVEEKRHGGKWKLAADAKKYAYRIPKPPVVKPPPKPASVVCVKRRKSGPQPILPKTVPYALVPIALAPYGLRGTMQDSLAEDMSHAEVTSTSYSCQAQGQEQHLEPQLPQQYQKPQLLHRDKRQQQQPSHELLQTGPQPKEVKLHFRLTQEQKQQLRMEKAQQQRSSLLGSYKVEALRKPKQSESFRRSKFQPSNSRNQNFPLVHMSDYRRNQGFRDAPTKPQPIAPKAIPQPNGETSPITQQSMKSNCYPNSDASNSSSQLLANRLQDSTVHSMPNQAKQIISKNKSICRILARMPKSKSFDAVVSRKVLRDRSKKSQKQVNPKAVPVMNLASMIREDMQAAEEINKILQQKDDDFPRSICDGNLPQNRHELHRPDSEPGKDLLLQAWEETMSPLVMDEDSQGSCLSSGMENDSSLSFSLGQSSGPSLIIAGKSWHTENTLSVVANANHNTCRDESEVSLTDRGFAYSMPRTSIVNIDSTPTSSVLAQSKNSSNSRDPVAVHNKTPFKSFPNTETSASIASSITHATYGKAVSDLHSSEAQGKCECPSTLPQRRPGLYRTKSRRKQIHVPLMIDLSPKRDSVMLDESKQSLSGKKTSDLEHGNEEAIIQDIGQQQICSTELSGPISFEKPHICIQHNLYESSKSHDHFLTKEKDKNHHLSQNLPASPANQESADLLSPVFGSKTASGEEDISSSLDLYQSMSSPFMATNHNPSRQSFLHPSTDLSPSSHTISQEMSLQTSALMVQTAKSIFSPNLSTSHKLDKKMSFQYSVNNDVSFNSDPSFVNSSSYPLLLESELPRPIANHSDLSIYREDIGPKPYISNSAKAPNTDSSTLHDTLSSATVCDFPQHLVEQGNTAEKSCQFFQENVPPTSEMLNQEIPITESLHSHLNTQWRLSEGHYSRFIADGFSPQSSCISSLLDTNHVNVVKSFFYQDNLLHTNQNRQDPKDGLLPHILPAINSFDEGAEWNQRTVKEFRSFNPFATSSILQHQNQGAPAISGVDSTTFLQQYQEGYSEPGGNCLSNSSTYDPGQSNFPLQCQASYQNSAENVSRSAATDFVSVIVSEYPESNAGSSPPGDVLDTRADDSSFLNSSVFDNIDSLMQTSLTEQGSPLKQNSFDQVR</sequence>
<feature type="region of interest" description="Disordered" evidence="3">
    <location>
        <begin position="1"/>
        <end position="68"/>
    </location>
</feature>